<proteinExistence type="predicted"/>
<name>A0A3B0JEY3_9RICK</name>
<gene>
    <name evidence="2" type="ORF">WBAD_0716</name>
</gene>
<evidence type="ECO:0000313" key="2">
    <source>
        <dbReference type="EMBL" id="SPP33184.1"/>
    </source>
</evidence>
<dbReference type="AlphaFoldDB" id="A0A3B0JEY3"/>
<accession>A0A3B0JEY3</accession>
<evidence type="ECO:0000256" key="1">
    <source>
        <dbReference type="SAM" id="Coils"/>
    </source>
</evidence>
<organism evidence="2">
    <name type="scientific">Wolbachia endosymbiont of Aleurodicus dispersus</name>
    <dbReference type="NCBI Taxonomy" id="1288877"/>
    <lineage>
        <taxon>Bacteria</taxon>
        <taxon>Pseudomonadati</taxon>
        <taxon>Pseudomonadota</taxon>
        <taxon>Alphaproteobacteria</taxon>
        <taxon>Rickettsiales</taxon>
        <taxon>Anaplasmataceae</taxon>
        <taxon>Wolbachieae</taxon>
        <taxon>Wolbachia</taxon>
    </lineage>
</organism>
<feature type="coiled-coil region" evidence="1">
    <location>
        <begin position="238"/>
        <end position="272"/>
    </location>
</feature>
<sequence length="384" mass="43860">MTNSVNELSNKAPIILTWVPRVRGASLPNGKNSTLNYLEIIKNHKLKNKEERDIYLVINGPGFEENQIDDLKRELKEIKGVHVVDLHQYDWSEIDEGWKIDGEDISIKDFFKNMYNMSEEQRMYFAIEIDTFRLIALALSEKMTGQKGAIYIDFDSLSAIDDHIGKDITIPEKILLGFILVMCDPNSGRIIHTGLNNDLIAINDSSIAVDILSEYKSEILSQKEMCSDMKQRLPLLMDELLDKEFAKLREKKEIAEEQIEIIEGETKKTTKEGVNRYVNDLENRGIVALYDMQLQDFQYLNSCATGFNLGHVYIQKVVNKGLIGEEVSRWKSFAFGENGGNYSMGLANNDVSWMKGKDLYHERVDNKLEGAEVDRVAMEKLSLA</sequence>
<reference evidence="2" key="1">
    <citation type="submission" date="2018-04" db="EMBL/GenBank/DDBJ databases">
        <authorList>
            <person name="Go L.Y."/>
            <person name="Mitchell J.A."/>
        </authorList>
    </citation>
    <scope>NUCLEOTIDE SEQUENCE</scope>
    <source>
        <strain evidence="2">WBAD</strain>
    </source>
</reference>
<keyword evidence="1" id="KW-0175">Coiled coil</keyword>
<dbReference type="EMBL" id="OUNE01000122">
    <property type="protein sequence ID" value="SPP33184.1"/>
    <property type="molecule type" value="Genomic_DNA"/>
</dbReference>
<protein>
    <submittedName>
        <fullName evidence="2">Uncharacterized protein</fullName>
    </submittedName>
</protein>